<name>A0A1B7MFS1_9AGAM</name>
<dbReference type="Proteomes" id="UP000092154">
    <property type="component" value="Unassembled WGS sequence"/>
</dbReference>
<accession>A0A1B7MFS1</accession>
<feature type="region of interest" description="Disordered" evidence="1">
    <location>
        <begin position="1"/>
        <end position="20"/>
    </location>
</feature>
<dbReference type="OrthoDB" id="10529193at2759"/>
<keyword evidence="3" id="KW-1185">Reference proteome</keyword>
<gene>
    <name evidence="2" type="ORF">K503DRAFT_777568</name>
</gene>
<organism evidence="2 3">
    <name type="scientific">Rhizopogon vinicolor AM-OR11-026</name>
    <dbReference type="NCBI Taxonomy" id="1314800"/>
    <lineage>
        <taxon>Eukaryota</taxon>
        <taxon>Fungi</taxon>
        <taxon>Dikarya</taxon>
        <taxon>Basidiomycota</taxon>
        <taxon>Agaricomycotina</taxon>
        <taxon>Agaricomycetes</taxon>
        <taxon>Agaricomycetidae</taxon>
        <taxon>Boletales</taxon>
        <taxon>Suillineae</taxon>
        <taxon>Rhizopogonaceae</taxon>
        <taxon>Rhizopogon</taxon>
    </lineage>
</organism>
<proteinExistence type="predicted"/>
<evidence type="ECO:0000313" key="3">
    <source>
        <dbReference type="Proteomes" id="UP000092154"/>
    </source>
</evidence>
<dbReference type="InParanoid" id="A0A1B7MFS1"/>
<dbReference type="EMBL" id="KV449393">
    <property type="protein sequence ID" value="OAX31452.1"/>
    <property type="molecule type" value="Genomic_DNA"/>
</dbReference>
<dbReference type="AlphaFoldDB" id="A0A1B7MFS1"/>
<protein>
    <submittedName>
        <fullName evidence="2">Uncharacterized protein</fullName>
    </submittedName>
</protein>
<reference evidence="2 3" key="1">
    <citation type="submission" date="2016-06" db="EMBL/GenBank/DDBJ databases">
        <title>Comparative genomics of the ectomycorrhizal sister species Rhizopogon vinicolor and Rhizopogon vesiculosus (Basidiomycota: Boletales) reveals a divergence of the mating type B locus.</title>
        <authorList>
            <consortium name="DOE Joint Genome Institute"/>
            <person name="Mujic A.B."/>
            <person name="Kuo A."/>
            <person name="Tritt A."/>
            <person name="Lipzen A."/>
            <person name="Chen C."/>
            <person name="Johnson J."/>
            <person name="Sharma A."/>
            <person name="Barry K."/>
            <person name="Grigoriev I.V."/>
            <person name="Spatafora J.W."/>
        </authorList>
    </citation>
    <scope>NUCLEOTIDE SEQUENCE [LARGE SCALE GENOMIC DNA]</scope>
    <source>
        <strain evidence="2 3">AM-OR11-026</strain>
    </source>
</reference>
<evidence type="ECO:0000313" key="2">
    <source>
        <dbReference type="EMBL" id="OAX31452.1"/>
    </source>
</evidence>
<evidence type="ECO:0000256" key="1">
    <source>
        <dbReference type="SAM" id="MobiDB-lite"/>
    </source>
</evidence>
<sequence length="105" mass="11653">MGGDGTKIALSNESPYPSPDPYKPAFAPAYVPPKKTMLSRRLDHIFSSDLALGDILLSLRYGRRTHRTCAYFISFISHGYVYSSIHAACNHLDYHSCRPMSSGEA</sequence>